<evidence type="ECO:0000313" key="2">
    <source>
        <dbReference type="EMBL" id="KAG7167161.1"/>
    </source>
</evidence>
<protein>
    <submittedName>
        <fullName evidence="2">Uncharacterized protein</fullName>
    </submittedName>
</protein>
<sequence>MSYPSPLHVPEENSIDLRSSEISELYHQSILPLCNQVQRLTNQMEQWVSSPTKCVKMETGVSQSEQRGEPMHKEDSVDIFHQVVAHEMKLRTFSGTPDNSDQINVGEWIAEAKCNIRLLGYKGRGESAIYVDSGGTGRPPVGTGTKVEGEEVHQGGPLSSQEMESRPRECRKLLERREMANPCCGKPTSRGRKSGLVTQRVAGVGLHSPEGLVLKAANGGSIPYLGYMLVDVEILEYKIEQCFQEIESIHRWQQKDHVGFASSTRWKPTRIPANCRQAVSIYIRSLRRCPKLEVLIEPMQAGGEDNETPCPAEEGADSPQVTGQLMWLPSISQEGLEQLQEQDSNIS</sequence>
<feature type="region of interest" description="Disordered" evidence="1">
    <location>
        <begin position="132"/>
        <end position="166"/>
    </location>
</feature>
<keyword evidence="3" id="KW-1185">Reference proteome</keyword>
<name>A0A8J5K0L7_HOMAM</name>
<evidence type="ECO:0000256" key="1">
    <source>
        <dbReference type="SAM" id="MobiDB-lite"/>
    </source>
</evidence>
<evidence type="ECO:0000313" key="3">
    <source>
        <dbReference type="Proteomes" id="UP000747542"/>
    </source>
</evidence>
<dbReference type="EMBL" id="JAHLQT010021832">
    <property type="protein sequence ID" value="KAG7167161.1"/>
    <property type="molecule type" value="Genomic_DNA"/>
</dbReference>
<proteinExistence type="predicted"/>
<dbReference type="Proteomes" id="UP000747542">
    <property type="component" value="Unassembled WGS sequence"/>
</dbReference>
<dbReference type="AlphaFoldDB" id="A0A8J5K0L7"/>
<reference evidence="2" key="1">
    <citation type="journal article" date="2021" name="Sci. Adv.">
        <title>The American lobster genome reveals insights on longevity, neural, and immune adaptations.</title>
        <authorList>
            <person name="Polinski J.M."/>
            <person name="Zimin A.V."/>
            <person name="Clark K.F."/>
            <person name="Kohn A.B."/>
            <person name="Sadowski N."/>
            <person name="Timp W."/>
            <person name="Ptitsyn A."/>
            <person name="Khanna P."/>
            <person name="Romanova D.Y."/>
            <person name="Williams P."/>
            <person name="Greenwood S.J."/>
            <person name="Moroz L.L."/>
            <person name="Walt D.R."/>
            <person name="Bodnar A.G."/>
        </authorList>
    </citation>
    <scope>NUCLEOTIDE SEQUENCE</scope>
    <source>
        <strain evidence="2">GMGI-L3</strain>
    </source>
</reference>
<gene>
    <name evidence="2" type="ORF">Hamer_G028821</name>
</gene>
<comment type="caution">
    <text evidence="2">The sequence shown here is derived from an EMBL/GenBank/DDBJ whole genome shotgun (WGS) entry which is preliminary data.</text>
</comment>
<feature type="region of interest" description="Disordered" evidence="1">
    <location>
        <begin position="300"/>
        <end position="321"/>
    </location>
</feature>
<organism evidence="2 3">
    <name type="scientific">Homarus americanus</name>
    <name type="common">American lobster</name>
    <dbReference type="NCBI Taxonomy" id="6706"/>
    <lineage>
        <taxon>Eukaryota</taxon>
        <taxon>Metazoa</taxon>
        <taxon>Ecdysozoa</taxon>
        <taxon>Arthropoda</taxon>
        <taxon>Crustacea</taxon>
        <taxon>Multicrustacea</taxon>
        <taxon>Malacostraca</taxon>
        <taxon>Eumalacostraca</taxon>
        <taxon>Eucarida</taxon>
        <taxon>Decapoda</taxon>
        <taxon>Pleocyemata</taxon>
        <taxon>Astacidea</taxon>
        <taxon>Nephropoidea</taxon>
        <taxon>Nephropidae</taxon>
        <taxon>Homarus</taxon>
    </lineage>
</organism>
<accession>A0A8J5K0L7</accession>